<dbReference type="EMBL" id="BRXR01000001">
    <property type="protein sequence ID" value="GLC32651.1"/>
    <property type="molecule type" value="Genomic_DNA"/>
</dbReference>
<comment type="similarity">
    <text evidence="11">Belongs to the ApbE family.</text>
</comment>
<comment type="catalytic activity">
    <reaction evidence="10 11">
        <text>L-threonyl-[protein] + FAD = FMN-L-threonyl-[protein] + AMP + H(+)</text>
        <dbReference type="Rhea" id="RHEA:36847"/>
        <dbReference type="Rhea" id="RHEA-COMP:11060"/>
        <dbReference type="Rhea" id="RHEA-COMP:11061"/>
        <dbReference type="ChEBI" id="CHEBI:15378"/>
        <dbReference type="ChEBI" id="CHEBI:30013"/>
        <dbReference type="ChEBI" id="CHEBI:57692"/>
        <dbReference type="ChEBI" id="CHEBI:74257"/>
        <dbReference type="ChEBI" id="CHEBI:456215"/>
        <dbReference type="EC" id="2.7.1.180"/>
    </reaction>
</comment>
<keyword evidence="6 11" id="KW-0479">Metal-binding</keyword>
<dbReference type="PIRSF" id="PIRSF006268">
    <property type="entry name" value="ApbE"/>
    <property type="match status" value="1"/>
</dbReference>
<dbReference type="EC" id="2.7.1.180" evidence="2 11"/>
<evidence type="ECO:0000256" key="4">
    <source>
        <dbReference type="ARBA" id="ARBA00022630"/>
    </source>
</evidence>
<dbReference type="InterPro" id="IPR024932">
    <property type="entry name" value="ApbE"/>
</dbReference>
<evidence type="ECO:0000256" key="11">
    <source>
        <dbReference type="PIRNR" id="PIRNR006268"/>
    </source>
</evidence>
<evidence type="ECO:0000313" key="13">
    <source>
        <dbReference type="Proteomes" id="UP001208567"/>
    </source>
</evidence>
<dbReference type="SUPFAM" id="SSF143631">
    <property type="entry name" value="ApbE-like"/>
    <property type="match status" value="1"/>
</dbReference>
<dbReference type="PANTHER" id="PTHR30040:SF2">
    <property type="entry name" value="FAD:PROTEIN FMN TRANSFERASE"/>
    <property type="match status" value="1"/>
</dbReference>
<evidence type="ECO:0000256" key="2">
    <source>
        <dbReference type="ARBA" id="ARBA00011955"/>
    </source>
</evidence>
<evidence type="ECO:0000256" key="1">
    <source>
        <dbReference type="ARBA" id="ARBA00001946"/>
    </source>
</evidence>
<dbReference type="Gene3D" id="3.10.520.10">
    <property type="entry name" value="ApbE-like domains"/>
    <property type="match status" value="1"/>
</dbReference>
<keyword evidence="13" id="KW-1185">Reference proteome</keyword>
<protein>
    <recommendedName>
        <fullName evidence="3 11">FAD:protein FMN transferase</fullName>
        <ecNumber evidence="2 11">2.7.1.180</ecNumber>
    </recommendedName>
    <alternativeName>
        <fullName evidence="9 11">Flavin transferase</fullName>
    </alternativeName>
</protein>
<accession>A0ABQ5NBU0</accession>
<dbReference type="PANTHER" id="PTHR30040">
    <property type="entry name" value="THIAMINE BIOSYNTHESIS LIPOPROTEIN APBE"/>
    <property type="match status" value="1"/>
</dbReference>
<keyword evidence="5 11" id="KW-0808">Transferase</keyword>
<sequence>MIIILFKKDAINTSNEKSFYSLGTINRIVAYGKDSEGALYKAYKRVLEIDDRVSAFKDDSDIAKINRCAGQEVQKVNADTFNLLKCSLEFSSLSNGAFDITIRPLTKLWDIGKKQNYIPPKEEIEQVLPLINYRDLVLDEKNCTAYLNKKGQAIDLGGIAKGYAADEVKRILLENKIDSALINLGGNIVTVGNNQGNTPWRIGIQNPLAVRGQYIGSILSTNQTIVTSGSNEQFFIKDGIRYHHILSPLTGYPVNKGVLSITAICECSRDADALTTALFVTGIDNVKSLLSKANAQAIFIMNNGDIFMTEGLRNTFERSFK</sequence>
<evidence type="ECO:0000256" key="9">
    <source>
        <dbReference type="ARBA" id="ARBA00031306"/>
    </source>
</evidence>
<dbReference type="GO" id="GO:0016740">
    <property type="term" value="F:transferase activity"/>
    <property type="evidence" value="ECO:0007669"/>
    <property type="project" value="UniProtKB-KW"/>
</dbReference>
<dbReference type="InterPro" id="IPR003374">
    <property type="entry name" value="ApbE-like_sf"/>
</dbReference>
<proteinExistence type="inferred from homology"/>
<evidence type="ECO:0000256" key="5">
    <source>
        <dbReference type="ARBA" id="ARBA00022679"/>
    </source>
</evidence>
<dbReference type="Proteomes" id="UP001208567">
    <property type="component" value="Unassembled WGS sequence"/>
</dbReference>
<dbReference type="Pfam" id="PF02424">
    <property type="entry name" value="ApbE"/>
    <property type="match status" value="1"/>
</dbReference>
<dbReference type="RefSeq" id="WP_264851962.1">
    <property type="nucleotide sequence ID" value="NZ_BRXR01000001.1"/>
</dbReference>
<gene>
    <name evidence="12" type="ORF">bsdE14_40610</name>
</gene>
<organism evidence="12 13">
    <name type="scientific">Clostridium omnivorum</name>
    <dbReference type="NCBI Taxonomy" id="1604902"/>
    <lineage>
        <taxon>Bacteria</taxon>
        <taxon>Bacillati</taxon>
        <taxon>Bacillota</taxon>
        <taxon>Clostridia</taxon>
        <taxon>Eubacteriales</taxon>
        <taxon>Clostridiaceae</taxon>
        <taxon>Clostridium</taxon>
    </lineage>
</organism>
<comment type="caution">
    <text evidence="12">The sequence shown here is derived from an EMBL/GenBank/DDBJ whole genome shotgun (WGS) entry which is preliminary data.</text>
</comment>
<comment type="cofactor">
    <cofactor evidence="1">
        <name>Mg(2+)</name>
        <dbReference type="ChEBI" id="CHEBI:18420"/>
    </cofactor>
</comment>
<keyword evidence="7 11" id="KW-0274">FAD</keyword>
<evidence type="ECO:0000313" key="12">
    <source>
        <dbReference type="EMBL" id="GLC32651.1"/>
    </source>
</evidence>
<name>A0ABQ5NBU0_9CLOT</name>
<evidence type="ECO:0000256" key="10">
    <source>
        <dbReference type="ARBA" id="ARBA00048540"/>
    </source>
</evidence>
<evidence type="ECO:0000256" key="3">
    <source>
        <dbReference type="ARBA" id="ARBA00016337"/>
    </source>
</evidence>
<keyword evidence="8 11" id="KW-0460">Magnesium</keyword>
<evidence type="ECO:0000256" key="8">
    <source>
        <dbReference type="ARBA" id="ARBA00022842"/>
    </source>
</evidence>
<evidence type="ECO:0000256" key="7">
    <source>
        <dbReference type="ARBA" id="ARBA00022827"/>
    </source>
</evidence>
<reference evidence="12 13" key="1">
    <citation type="journal article" date="2024" name="Int. J. Syst. Evol. Microbiol.">
        <title>Clostridium omnivorum sp. nov., isolated from anoxic soil under the treatment of reductive soil disinfestation.</title>
        <authorList>
            <person name="Ueki A."/>
            <person name="Tonouchi A."/>
            <person name="Kaku N."/>
            <person name="Honma S."/>
            <person name="Ueki K."/>
        </authorList>
    </citation>
    <scope>NUCLEOTIDE SEQUENCE [LARGE SCALE GENOMIC DNA]</scope>
    <source>
        <strain evidence="12 13">E14</strain>
    </source>
</reference>
<evidence type="ECO:0000256" key="6">
    <source>
        <dbReference type="ARBA" id="ARBA00022723"/>
    </source>
</evidence>
<keyword evidence="4 11" id="KW-0285">Flavoprotein</keyword>